<organism evidence="7 8">
    <name type="scientific">Streptomyces tagetis</name>
    <dbReference type="NCBI Taxonomy" id="2820809"/>
    <lineage>
        <taxon>Bacteria</taxon>
        <taxon>Bacillati</taxon>
        <taxon>Actinomycetota</taxon>
        <taxon>Actinomycetes</taxon>
        <taxon>Kitasatosporales</taxon>
        <taxon>Streptomycetaceae</taxon>
        <taxon>Streptomyces</taxon>
    </lineage>
</organism>
<feature type="transmembrane region" description="Helical" evidence="4">
    <location>
        <begin position="223"/>
        <end position="244"/>
    </location>
</feature>
<protein>
    <submittedName>
        <fullName evidence="7">Glycosyltransferase</fullName>
        <ecNumber evidence="7">2.4.-.-</ecNumber>
    </submittedName>
</protein>
<evidence type="ECO:0000259" key="5">
    <source>
        <dbReference type="Pfam" id="PF00534"/>
    </source>
</evidence>
<feature type="transmembrane region" description="Helical" evidence="4">
    <location>
        <begin position="100"/>
        <end position="120"/>
    </location>
</feature>
<dbReference type="Gene3D" id="3.40.50.2000">
    <property type="entry name" value="Glycogen Phosphorylase B"/>
    <property type="match status" value="2"/>
</dbReference>
<feature type="domain" description="Glycosyl transferase family 1" evidence="5">
    <location>
        <begin position="507"/>
        <end position="664"/>
    </location>
</feature>
<accession>A0A940XBP8</accession>
<dbReference type="PANTHER" id="PTHR45947:SF3">
    <property type="entry name" value="SULFOQUINOVOSYL TRANSFERASE SQD2"/>
    <property type="match status" value="1"/>
</dbReference>
<evidence type="ECO:0000256" key="4">
    <source>
        <dbReference type="SAM" id="Phobius"/>
    </source>
</evidence>
<dbReference type="AlphaFoldDB" id="A0A940XBP8"/>
<evidence type="ECO:0000256" key="2">
    <source>
        <dbReference type="ARBA" id="ARBA00022679"/>
    </source>
</evidence>
<feature type="transmembrane region" description="Helical" evidence="4">
    <location>
        <begin position="132"/>
        <end position="151"/>
    </location>
</feature>
<keyword evidence="2 7" id="KW-0808">Transferase</keyword>
<dbReference type="GO" id="GO:0016757">
    <property type="term" value="F:glycosyltransferase activity"/>
    <property type="evidence" value="ECO:0007669"/>
    <property type="project" value="UniProtKB-KW"/>
</dbReference>
<evidence type="ECO:0000313" key="8">
    <source>
        <dbReference type="Proteomes" id="UP000677875"/>
    </source>
</evidence>
<keyword evidence="4" id="KW-0812">Transmembrane</keyword>
<dbReference type="Pfam" id="PF00534">
    <property type="entry name" value="Glycos_transf_1"/>
    <property type="match status" value="1"/>
</dbReference>
<dbReference type="EMBL" id="JAGPNL010000001">
    <property type="protein sequence ID" value="MBQ0825465.1"/>
    <property type="molecule type" value="Genomic_DNA"/>
</dbReference>
<gene>
    <name evidence="7" type="ORF">J5Y05_02890</name>
</gene>
<name>A0A940XBP8_9ACTN</name>
<dbReference type="RefSeq" id="WP_210868142.1">
    <property type="nucleotide sequence ID" value="NZ_JAGPNL010000001.1"/>
</dbReference>
<dbReference type="GO" id="GO:1901137">
    <property type="term" value="P:carbohydrate derivative biosynthetic process"/>
    <property type="evidence" value="ECO:0007669"/>
    <property type="project" value="UniProtKB-ARBA"/>
</dbReference>
<dbReference type="InterPro" id="IPR028098">
    <property type="entry name" value="Glyco_trans_4-like_N"/>
</dbReference>
<reference evidence="7" key="1">
    <citation type="submission" date="2021-04" db="EMBL/GenBank/DDBJ databases">
        <title>Genome seq and assembly of Streptomyces sp. RG38.</title>
        <authorList>
            <person name="Chhetri G."/>
        </authorList>
    </citation>
    <scope>NUCLEOTIDE SEQUENCE</scope>
    <source>
        <strain evidence="7">RG38</strain>
    </source>
</reference>
<keyword evidence="1 7" id="KW-0328">Glycosyltransferase</keyword>
<dbReference type="SUPFAM" id="SSF53756">
    <property type="entry name" value="UDP-Glycosyltransferase/glycogen phosphorylase"/>
    <property type="match status" value="1"/>
</dbReference>
<feature type="domain" description="Glycosyltransferase subfamily 4-like N-terminal" evidence="6">
    <location>
        <begin position="320"/>
        <end position="497"/>
    </location>
</feature>
<feature type="region of interest" description="Disordered" evidence="3">
    <location>
        <begin position="279"/>
        <end position="300"/>
    </location>
</feature>
<evidence type="ECO:0000256" key="1">
    <source>
        <dbReference type="ARBA" id="ARBA00022676"/>
    </source>
</evidence>
<proteinExistence type="predicted"/>
<dbReference type="PANTHER" id="PTHR45947">
    <property type="entry name" value="SULFOQUINOVOSYL TRANSFERASE SQD2"/>
    <property type="match status" value="1"/>
</dbReference>
<feature type="compositionally biased region" description="Low complexity" evidence="3">
    <location>
        <begin position="688"/>
        <end position="699"/>
    </location>
</feature>
<feature type="transmembrane region" description="Helical" evidence="4">
    <location>
        <begin position="193"/>
        <end position="211"/>
    </location>
</feature>
<comment type="caution">
    <text evidence="7">The sequence shown here is derived from an EMBL/GenBank/DDBJ whole genome shotgun (WGS) entry which is preliminary data.</text>
</comment>
<feature type="region of interest" description="Disordered" evidence="3">
    <location>
        <begin position="688"/>
        <end position="711"/>
    </location>
</feature>
<evidence type="ECO:0000256" key="3">
    <source>
        <dbReference type="SAM" id="MobiDB-lite"/>
    </source>
</evidence>
<evidence type="ECO:0000313" key="7">
    <source>
        <dbReference type="EMBL" id="MBQ0825465.1"/>
    </source>
</evidence>
<dbReference type="InterPro" id="IPR050194">
    <property type="entry name" value="Glycosyltransferase_grp1"/>
</dbReference>
<keyword evidence="8" id="KW-1185">Reference proteome</keyword>
<feature type="transmembrane region" description="Helical" evidence="4">
    <location>
        <begin position="250"/>
        <end position="273"/>
    </location>
</feature>
<dbReference type="Pfam" id="PF13439">
    <property type="entry name" value="Glyco_transf_4"/>
    <property type="match status" value="1"/>
</dbReference>
<keyword evidence="4" id="KW-1133">Transmembrane helix</keyword>
<keyword evidence="4" id="KW-0472">Membrane</keyword>
<sequence>MTGLAVFLAVLNAVCYTTGARLQHQATHATATAGRTSRVTALPRHPRWLAGLALLATGGALHVTALRLAPVTVVQPLGVTTIVLSVLWGTHSRSARPDRATGLALAAIVIGAGGFAAIAAHVTVPTTVTPSAQLGAVLLALSVLACCVAVARQVSGPSRAPTLAAGAGSAYGCMSVLMRAAGEEFTRGGVSPALFGTLAALALTVAAGFLLVQGAHASGPPEVTVACLTLVDPFVAVLIGVGLLGEAPGLTLPTAAAALSCWTLALVGVVRIARATPATPSPLAPPMPAPSDPQEYDDMPASHPAPQRVVIGADTFPPDVNGAANFAQRLAAGLAARGHDVHVICPATQTGAGSGVEHGITVHRVPSYRTPFHPTFRVCLPWFSTRSLARMLHELQPDVVHVQSHFALCRALAGAARRRGVPVVATNHFMPENLIGYTRLPARLASAAREIGWRDLVRVHRRADIVTAPTPRAARLLHEQGLETPVLAVSCGLDLDRFSRPGRRRGDDDRARVLFVGRLDEEKNVHELLRALALQPARLDATADIVGDGSRRRALEELADTLGIRERVTFHGLATDEEVLDAYARCDVFCMPGTAELQSLATMEAMAAGKPVVAADAMALPHLVHHGRNGYLFPPGDIQALATCLTRLLDDPAARRDMGAAGREIVAEHDITRTLTVFEDLYLEAAGHGHPRAAGRPPRQAVRNDPLEHTR</sequence>
<evidence type="ECO:0000259" key="6">
    <source>
        <dbReference type="Pfam" id="PF13439"/>
    </source>
</evidence>
<dbReference type="Proteomes" id="UP000677875">
    <property type="component" value="Unassembled WGS sequence"/>
</dbReference>
<dbReference type="EC" id="2.4.-.-" evidence="7"/>
<feature type="compositionally biased region" description="Pro residues" evidence="3">
    <location>
        <begin position="279"/>
        <end position="291"/>
    </location>
</feature>
<dbReference type="InterPro" id="IPR001296">
    <property type="entry name" value="Glyco_trans_1"/>
</dbReference>
<feature type="transmembrane region" description="Helical" evidence="4">
    <location>
        <begin position="68"/>
        <end position="88"/>
    </location>
</feature>